<dbReference type="PANTHER" id="PTHR11556:SF35">
    <property type="entry name" value="SEDOHEPTULOSE-1,7-BISPHOSPHATASE, CHLOROPLASTIC"/>
    <property type="match status" value="1"/>
</dbReference>
<dbReference type="EC" id="3.1.3.11" evidence="10"/>
<dbReference type="GO" id="GO:0006002">
    <property type="term" value="P:fructose 6-phosphate metabolic process"/>
    <property type="evidence" value="ECO:0007669"/>
    <property type="project" value="TreeGrafter"/>
</dbReference>
<dbReference type="Gene3D" id="3.30.540.10">
    <property type="entry name" value="Fructose-1,6-Bisphosphatase, subunit A, domain 1"/>
    <property type="match status" value="1"/>
</dbReference>
<comment type="cofactor">
    <cofactor evidence="2">
        <name>Mg(2+)</name>
        <dbReference type="ChEBI" id="CHEBI:18420"/>
    </cofactor>
</comment>
<evidence type="ECO:0000259" key="13">
    <source>
        <dbReference type="Pfam" id="PF18913"/>
    </source>
</evidence>
<dbReference type="GO" id="GO:0006094">
    <property type="term" value="P:gluconeogenesis"/>
    <property type="evidence" value="ECO:0007669"/>
    <property type="project" value="UniProtKB-UniRule"/>
</dbReference>
<evidence type="ECO:0000256" key="6">
    <source>
        <dbReference type="ARBA" id="ARBA00022723"/>
    </source>
</evidence>
<keyword evidence="15" id="KW-1185">Reference proteome</keyword>
<keyword evidence="7 10" id="KW-0378">Hydrolase</keyword>
<evidence type="ECO:0000256" key="1">
    <source>
        <dbReference type="ARBA" id="ARBA00001273"/>
    </source>
</evidence>
<sequence>MSAIIDDGRIPDRLQMALQALAGASAKLAELIRRGPFAEAGPKTLGGAADAMFRQALAGCGVRWLASANGHQVTELDRKGQIAIAINPLDGASRIDTNLPIGTLFSVYPAAATAEDSFLRLLRDQIAAGFVIYGPRCTMMLSCGDGVQAYALDPDSGAFRLAQPEVRVVECSPEFAINSSNYRHWPQPIRAFIDDCLAGAEGPSEENFNMRWTSSLVAEAHRILHQGGVYLYPEDARKGYERGRLRMLYECAPIAMLMEQAGGLATDGSEPILSASASAFDQRSPIVFGSADKVARVAAYHDLPEAEVSALFGKRGLFRA</sequence>
<evidence type="ECO:0000256" key="11">
    <source>
        <dbReference type="RuleBase" id="RU000508"/>
    </source>
</evidence>
<feature type="binding site" evidence="10">
    <location>
        <position position="178"/>
    </location>
    <ligand>
        <name>substrate</name>
    </ligand>
</feature>
<dbReference type="PROSITE" id="PS00124">
    <property type="entry name" value="FBPASE"/>
    <property type="match status" value="1"/>
</dbReference>
<dbReference type="InterPro" id="IPR000146">
    <property type="entry name" value="FBPase_class-1"/>
</dbReference>
<keyword evidence="9 10" id="KW-0119">Carbohydrate metabolism</keyword>
<comment type="subcellular location">
    <subcellularLocation>
        <location evidence="10">Cytoplasm</location>
    </subcellularLocation>
</comment>
<evidence type="ECO:0000259" key="12">
    <source>
        <dbReference type="Pfam" id="PF00316"/>
    </source>
</evidence>
<reference evidence="14 15" key="1">
    <citation type="journal article" date="2015" name="Stand. Genomic Sci.">
        <title>Genomic Encyclopedia of Bacterial and Archaeal Type Strains, Phase III: the genomes of soil and plant-associated and newly described type strains.</title>
        <authorList>
            <person name="Whitman W.B."/>
            <person name="Woyke T."/>
            <person name="Klenk H.P."/>
            <person name="Zhou Y."/>
            <person name="Lilburn T.G."/>
            <person name="Beck B.J."/>
            <person name="De Vos P."/>
            <person name="Vandamme P."/>
            <person name="Eisen J.A."/>
            <person name="Garrity G."/>
            <person name="Hugenholtz P."/>
            <person name="Kyrpides N.C."/>
        </authorList>
    </citation>
    <scope>NUCLEOTIDE SEQUENCE [LARGE SCALE GENOMIC DNA]</scope>
    <source>
        <strain evidence="14 15">CGMCC 1.5364</strain>
    </source>
</reference>
<evidence type="ECO:0000256" key="8">
    <source>
        <dbReference type="ARBA" id="ARBA00022842"/>
    </source>
</evidence>
<dbReference type="Proteomes" id="UP000316225">
    <property type="component" value="Unassembled WGS sequence"/>
</dbReference>
<dbReference type="Pfam" id="PF00316">
    <property type="entry name" value="FBPase"/>
    <property type="match status" value="1"/>
</dbReference>
<dbReference type="RefSeq" id="WP_145396976.1">
    <property type="nucleotide sequence ID" value="NZ_VLKU01000003.1"/>
</dbReference>
<proteinExistence type="inferred from homology"/>
<dbReference type="Pfam" id="PF18913">
    <property type="entry name" value="FBPase_C"/>
    <property type="match status" value="1"/>
</dbReference>
<evidence type="ECO:0000256" key="10">
    <source>
        <dbReference type="HAMAP-Rule" id="MF_01855"/>
    </source>
</evidence>
<evidence type="ECO:0000256" key="3">
    <source>
        <dbReference type="ARBA" id="ARBA00005215"/>
    </source>
</evidence>
<evidence type="ECO:0000313" key="15">
    <source>
        <dbReference type="Proteomes" id="UP000316225"/>
    </source>
</evidence>
<feature type="binding site" evidence="10">
    <location>
        <begin position="230"/>
        <end position="232"/>
    </location>
    <ligand>
        <name>substrate</name>
    </ligand>
</feature>
<evidence type="ECO:0000256" key="5">
    <source>
        <dbReference type="ARBA" id="ARBA00022490"/>
    </source>
</evidence>
<keyword evidence="5 10" id="KW-0963">Cytoplasm</keyword>
<feature type="domain" description="Fructose-1-6-bisphosphatase class 1 C-terminal" evidence="13">
    <location>
        <begin position="173"/>
        <end position="301"/>
    </location>
</feature>
<dbReference type="EMBL" id="VLKU01000003">
    <property type="protein sequence ID" value="TWI35920.1"/>
    <property type="molecule type" value="Genomic_DNA"/>
</dbReference>
<comment type="similarity">
    <text evidence="4 10 11">Belongs to the FBPase class 1 family.</text>
</comment>
<organism evidence="14 15">
    <name type="scientific">Paracoccus sulfuroxidans</name>
    <dbReference type="NCBI Taxonomy" id="384678"/>
    <lineage>
        <taxon>Bacteria</taxon>
        <taxon>Pseudomonadati</taxon>
        <taxon>Pseudomonadota</taxon>
        <taxon>Alphaproteobacteria</taxon>
        <taxon>Rhodobacterales</taxon>
        <taxon>Paracoccaceae</taxon>
        <taxon>Paracoccus</taxon>
    </lineage>
</organism>
<dbReference type="PANTHER" id="PTHR11556">
    <property type="entry name" value="FRUCTOSE-1,6-BISPHOSPHATASE-RELATED"/>
    <property type="match status" value="1"/>
</dbReference>
<evidence type="ECO:0000256" key="7">
    <source>
        <dbReference type="ARBA" id="ARBA00022801"/>
    </source>
</evidence>
<evidence type="ECO:0000256" key="4">
    <source>
        <dbReference type="ARBA" id="ARBA00010941"/>
    </source>
</evidence>
<dbReference type="GO" id="GO:0030388">
    <property type="term" value="P:fructose 1,6-bisphosphate metabolic process"/>
    <property type="evidence" value="ECO:0007669"/>
    <property type="project" value="TreeGrafter"/>
</dbReference>
<dbReference type="CDD" id="cd00354">
    <property type="entry name" value="FBPase"/>
    <property type="match status" value="1"/>
</dbReference>
<comment type="catalytic activity">
    <reaction evidence="1 10">
        <text>beta-D-fructose 1,6-bisphosphate + H2O = beta-D-fructose 6-phosphate + phosphate</text>
        <dbReference type="Rhea" id="RHEA:11064"/>
        <dbReference type="ChEBI" id="CHEBI:15377"/>
        <dbReference type="ChEBI" id="CHEBI:32966"/>
        <dbReference type="ChEBI" id="CHEBI:43474"/>
        <dbReference type="ChEBI" id="CHEBI:57634"/>
        <dbReference type="EC" id="3.1.3.11"/>
    </reaction>
</comment>
<name>A0A562NV60_9RHOB</name>
<dbReference type="AlphaFoldDB" id="A0A562NV60"/>
<protein>
    <recommendedName>
        <fullName evidence="10">Fructose-1,6-bisphosphatase class 1</fullName>
        <shortName evidence="10">FBPase class 1</shortName>
        <ecNumber evidence="10">3.1.3.11</ecNumber>
    </recommendedName>
    <alternativeName>
        <fullName evidence="10">D-fructose-1,6-bisphosphate 1-phosphohydrolase class 1</fullName>
    </alternativeName>
</protein>
<dbReference type="InterPro" id="IPR028343">
    <property type="entry name" value="FBPtase"/>
</dbReference>
<dbReference type="InterPro" id="IPR020548">
    <property type="entry name" value="Fructose_bisphosphatase_AS"/>
</dbReference>
<dbReference type="OrthoDB" id="9806756at2"/>
<dbReference type="Gene3D" id="3.40.190.80">
    <property type="match status" value="1"/>
</dbReference>
<evidence type="ECO:0000313" key="14">
    <source>
        <dbReference type="EMBL" id="TWI35920.1"/>
    </source>
</evidence>
<accession>A0A562NV60</accession>
<dbReference type="GO" id="GO:0006000">
    <property type="term" value="P:fructose metabolic process"/>
    <property type="evidence" value="ECO:0007669"/>
    <property type="project" value="TreeGrafter"/>
</dbReference>
<dbReference type="SUPFAM" id="SSF56655">
    <property type="entry name" value="Carbohydrate phosphatase"/>
    <property type="match status" value="1"/>
</dbReference>
<dbReference type="GO" id="GO:0042132">
    <property type="term" value="F:fructose 1,6-bisphosphate 1-phosphatase activity"/>
    <property type="evidence" value="ECO:0007669"/>
    <property type="project" value="UniProtKB-UniRule"/>
</dbReference>
<comment type="pathway">
    <text evidence="3">Carbohydrate biosynthesis; Calvin cycle.</text>
</comment>
<keyword evidence="8" id="KW-0460">Magnesium</keyword>
<dbReference type="InterPro" id="IPR033391">
    <property type="entry name" value="FBPase_N"/>
</dbReference>
<dbReference type="PRINTS" id="PR00115">
    <property type="entry name" value="F16BPHPHTASE"/>
</dbReference>
<dbReference type="GO" id="GO:0005986">
    <property type="term" value="P:sucrose biosynthetic process"/>
    <property type="evidence" value="ECO:0007669"/>
    <property type="project" value="TreeGrafter"/>
</dbReference>
<comment type="caution">
    <text evidence="10">Lacks conserved residue(s) required for the propagation of feature annotation.</text>
</comment>
<feature type="domain" description="Fructose-1-6-bisphosphatase class I N-terminal" evidence="12">
    <location>
        <begin position="61"/>
        <end position="163"/>
    </location>
</feature>
<dbReference type="InterPro" id="IPR044015">
    <property type="entry name" value="FBPase_C_dom"/>
</dbReference>
<evidence type="ECO:0000256" key="9">
    <source>
        <dbReference type="ARBA" id="ARBA00023277"/>
    </source>
</evidence>
<dbReference type="GO" id="GO:0046872">
    <property type="term" value="F:metal ion binding"/>
    <property type="evidence" value="ECO:0007669"/>
    <property type="project" value="UniProtKB-KW"/>
</dbReference>
<dbReference type="PIRSF" id="PIRSF000904">
    <property type="entry name" value="FBPtase_SBPase"/>
    <property type="match status" value="1"/>
</dbReference>
<comment type="caution">
    <text evidence="14">The sequence shown here is derived from an EMBL/GenBank/DDBJ whole genome shotgun (WGS) entry which is preliminary data.</text>
</comment>
<gene>
    <name evidence="10" type="primary">fbp</name>
    <name evidence="14" type="ORF">IQ24_01278</name>
</gene>
<evidence type="ECO:0000256" key="2">
    <source>
        <dbReference type="ARBA" id="ARBA00001946"/>
    </source>
</evidence>
<dbReference type="GO" id="GO:0005829">
    <property type="term" value="C:cytosol"/>
    <property type="evidence" value="ECO:0007669"/>
    <property type="project" value="TreeGrafter"/>
</dbReference>
<dbReference type="PIRSF" id="PIRSF500210">
    <property type="entry name" value="FBPtase"/>
    <property type="match status" value="1"/>
</dbReference>
<keyword evidence="6" id="KW-0479">Metal-binding</keyword>
<dbReference type="HAMAP" id="MF_01855">
    <property type="entry name" value="FBPase_class1"/>
    <property type="match status" value="1"/>
</dbReference>
<comment type="subunit">
    <text evidence="10">Homotetramer.</text>
</comment>